<dbReference type="InterPro" id="IPR050494">
    <property type="entry name" value="Ser_Thr_dual-spec_kinase"/>
</dbReference>
<evidence type="ECO:0000256" key="1">
    <source>
        <dbReference type="ARBA" id="ARBA00008867"/>
    </source>
</evidence>
<dbReference type="PROSITE" id="PS50011">
    <property type="entry name" value="PROTEIN_KINASE_DOM"/>
    <property type="match status" value="1"/>
</dbReference>
<dbReference type="GO" id="GO:0005524">
    <property type="term" value="F:ATP binding"/>
    <property type="evidence" value="ECO:0007669"/>
    <property type="project" value="UniProtKB-UniRule"/>
</dbReference>
<keyword evidence="3" id="KW-0808">Transferase</keyword>
<keyword evidence="11" id="KW-1185">Reference proteome</keyword>
<feature type="region of interest" description="Disordered" evidence="8">
    <location>
        <begin position="1597"/>
        <end position="1718"/>
    </location>
</feature>
<feature type="compositionally biased region" description="Basic and acidic residues" evidence="8">
    <location>
        <begin position="1153"/>
        <end position="1187"/>
    </location>
</feature>
<proteinExistence type="inferred from homology"/>
<feature type="region of interest" description="Disordered" evidence="8">
    <location>
        <begin position="136"/>
        <end position="285"/>
    </location>
</feature>
<feature type="compositionally biased region" description="Polar residues" evidence="8">
    <location>
        <begin position="1114"/>
        <end position="1126"/>
    </location>
</feature>
<dbReference type="CDD" id="cd14210">
    <property type="entry name" value="PKc_DYRK"/>
    <property type="match status" value="1"/>
</dbReference>
<feature type="compositionally biased region" description="Polar residues" evidence="8">
    <location>
        <begin position="705"/>
        <end position="720"/>
    </location>
</feature>
<dbReference type="STRING" id="1276538.A0A1X7RFK0"/>
<feature type="compositionally biased region" description="Polar residues" evidence="8">
    <location>
        <begin position="391"/>
        <end position="408"/>
    </location>
</feature>
<name>A0A1X7RFK0_ZYMT9</name>
<keyword evidence="6 7" id="KW-0067">ATP-binding</keyword>
<feature type="compositionally biased region" description="Low complexity" evidence="8">
    <location>
        <begin position="276"/>
        <end position="285"/>
    </location>
</feature>
<feature type="compositionally biased region" description="Polar residues" evidence="8">
    <location>
        <begin position="1689"/>
        <end position="1718"/>
    </location>
</feature>
<dbReference type="Pfam" id="PF00069">
    <property type="entry name" value="Pkinase"/>
    <property type="match status" value="1"/>
</dbReference>
<feature type="compositionally biased region" description="Polar residues" evidence="8">
    <location>
        <begin position="654"/>
        <end position="671"/>
    </location>
</feature>
<evidence type="ECO:0000256" key="4">
    <source>
        <dbReference type="ARBA" id="ARBA00022741"/>
    </source>
</evidence>
<feature type="compositionally biased region" description="Polar residues" evidence="8">
    <location>
        <begin position="1645"/>
        <end position="1663"/>
    </location>
</feature>
<dbReference type="PROSITE" id="PS00108">
    <property type="entry name" value="PROTEIN_KINASE_ST"/>
    <property type="match status" value="1"/>
</dbReference>
<dbReference type="GO" id="GO:0005856">
    <property type="term" value="C:cytoskeleton"/>
    <property type="evidence" value="ECO:0007669"/>
    <property type="project" value="TreeGrafter"/>
</dbReference>
<dbReference type="GO" id="GO:0005737">
    <property type="term" value="C:cytoplasm"/>
    <property type="evidence" value="ECO:0007669"/>
    <property type="project" value="TreeGrafter"/>
</dbReference>
<feature type="compositionally biased region" description="Pro residues" evidence="8">
    <location>
        <begin position="410"/>
        <end position="422"/>
    </location>
</feature>
<feature type="compositionally biased region" description="Low complexity" evidence="8">
    <location>
        <begin position="636"/>
        <end position="653"/>
    </location>
</feature>
<feature type="compositionally biased region" description="Polar residues" evidence="8">
    <location>
        <begin position="439"/>
        <end position="453"/>
    </location>
</feature>
<feature type="compositionally biased region" description="Low complexity" evidence="8">
    <location>
        <begin position="783"/>
        <end position="795"/>
    </location>
</feature>
<feature type="compositionally biased region" description="Polar residues" evidence="8">
    <location>
        <begin position="236"/>
        <end position="246"/>
    </location>
</feature>
<evidence type="ECO:0000256" key="5">
    <source>
        <dbReference type="ARBA" id="ARBA00022777"/>
    </source>
</evidence>
<comment type="similarity">
    <text evidence="1">Belongs to the protein kinase superfamily. CMGC Ser/Thr protein kinase family. MNB/DYRK subfamily.</text>
</comment>
<protein>
    <recommendedName>
        <fullName evidence="9">Protein kinase domain-containing protein</fullName>
    </recommendedName>
</protein>
<accession>A0A1X7RFK0</accession>
<reference evidence="10 11" key="1">
    <citation type="submission" date="2016-06" db="EMBL/GenBank/DDBJ databases">
        <authorList>
            <person name="Kjaerup R.B."/>
            <person name="Dalgaard T.S."/>
            <person name="Juul-Madsen H.R."/>
        </authorList>
    </citation>
    <scope>NUCLEOTIDE SEQUENCE [LARGE SCALE GENOMIC DNA]</scope>
</reference>
<feature type="compositionally biased region" description="Polar residues" evidence="8">
    <location>
        <begin position="732"/>
        <end position="766"/>
    </location>
</feature>
<keyword evidence="5" id="KW-0418">Kinase</keyword>
<feature type="compositionally biased region" description="Polar residues" evidence="8">
    <location>
        <begin position="185"/>
        <end position="195"/>
    </location>
</feature>
<dbReference type="PROSITE" id="PS00107">
    <property type="entry name" value="PROTEIN_KINASE_ATP"/>
    <property type="match status" value="1"/>
</dbReference>
<feature type="compositionally biased region" description="Low complexity" evidence="8">
    <location>
        <begin position="253"/>
        <end position="267"/>
    </location>
</feature>
<dbReference type="Proteomes" id="UP000215127">
    <property type="component" value="Chromosome 1"/>
</dbReference>
<evidence type="ECO:0000256" key="7">
    <source>
        <dbReference type="PROSITE-ProRule" id="PRU10141"/>
    </source>
</evidence>
<evidence type="ECO:0000313" key="10">
    <source>
        <dbReference type="EMBL" id="SMQ46175.1"/>
    </source>
</evidence>
<dbReference type="PANTHER" id="PTHR24058">
    <property type="entry name" value="DUAL SPECIFICITY PROTEIN KINASE"/>
    <property type="match status" value="1"/>
</dbReference>
<organism evidence="10 11">
    <name type="scientific">Zymoseptoria tritici (strain ST99CH_3D7)</name>
    <dbReference type="NCBI Taxonomy" id="1276538"/>
    <lineage>
        <taxon>Eukaryota</taxon>
        <taxon>Fungi</taxon>
        <taxon>Dikarya</taxon>
        <taxon>Ascomycota</taxon>
        <taxon>Pezizomycotina</taxon>
        <taxon>Dothideomycetes</taxon>
        <taxon>Dothideomycetidae</taxon>
        <taxon>Mycosphaerellales</taxon>
        <taxon>Mycosphaerellaceae</taxon>
        <taxon>Zymoseptoria</taxon>
    </lineage>
</organism>
<feature type="binding site" evidence="7">
    <location>
        <position position="1305"/>
    </location>
    <ligand>
        <name>ATP</name>
        <dbReference type="ChEBI" id="CHEBI:30616"/>
    </ligand>
</feature>
<feature type="compositionally biased region" description="Polar residues" evidence="8">
    <location>
        <begin position="315"/>
        <end position="334"/>
    </location>
</feature>
<keyword evidence="4 7" id="KW-0547">Nucleotide-binding</keyword>
<feature type="compositionally biased region" description="Basic and acidic residues" evidence="8">
    <location>
        <begin position="1019"/>
        <end position="1033"/>
    </location>
</feature>
<feature type="domain" description="Protein kinase" evidence="9">
    <location>
        <begin position="1276"/>
        <end position="1572"/>
    </location>
</feature>
<dbReference type="EMBL" id="LT853692">
    <property type="protein sequence ID" value="SMQ46175.1"/>
    <property type="molecule type" value="Genomic_DNA"/>
</dbReference>
<feature type="compositionally biased region" description="Polar residues" evidence="8">
    <location>
        <begin position="1615"/>
        <end position="1634"/>
    </location>
</feature>
<feature type="region of interest" description="Disordered" evidence="8">
    <location>
        <begin position="898"/>
        <end position="920"/>
    </location>
</feature>
<feature type="region of interest" description="Disordered" evidence="8">
    <location>
        <begin position="1065"/>
        <end position="1198"/>
    </location>
</feature>
<dbReference type="InterPro" id="IPR000719">
    <property type="entry name" value="Prot_kinase_dom"/>
</dbReference>
<gene>
    <name evidence="10" type="ORF">ZT3D7_G1320</name>
</gene>
<dbReference type="InterPro" id="IPR011009">
    <property type="entry name" value="Kinase-like_dom_sf"/>
</dbReference>
<feature type="compositionally biased region" description="Polar residues" evidence="8">
    <location>
        <begin position="531"/>
        <end position="545"/>
    </location>
</feature>
<evidence type="ECO:0000259" key="9">
    <source>
        <dbReference type="PROSITE" id="PS50011"/>
    </source>
</evidence>
<feature type="compositionally biased region" description="Polar residues" evidence="8">
    <location>
        <begin position="465"/>
        <end position="481"/>
    </location>
</feature>
<dbReference type="Gene3D" id="3.30.200.20">
    <property type="entry name" value="Phosphorylase Kinase, domain 1"/>
    <property type="match status" value="1"/>
</dbReference>
<feature type="compositionally biased region" description="Basic and acidic residues" evidence="8">
    <location>
        <begin position="350"/>
        <end position="365"/>
    </location>
</feature>
<dbReference type="GO" id="GO:0004674">
    <property type="term" value="F:protein serine/threonine kinase activity"/>
    <property type="evidence" value="ECO:0007669"/>
    <property type="project" value="UniProtKB-KW"/>
</dbReference>
<evidence type="ECO:0000313" key="11">
    <source>
        <dbReference type="Proteomes" id="UP000215127"/>
    </source>
</evidence>
<evidence type="ECO:0000256" key="2">
    <source>
        <dbReference type="ARBA" id="ARBA00022527"/>
    </source>
</evidence>
<feature type="compositionally biased region" description="Polar residues" evidence="8">
    <location>
        <begin position="898"/>
        <end position="916"/>
    </location>
</feature>
<feature type="compositionally biased region" description="Polar residues" evidence="8">
    <location>
        <begin position="145"/>
        <end position="156"/>
    </location>
</feature>
<dbReference type="PANTHER" id="PTHR24058:SF22">
    <property type="entry name" value="DUAL SPECIFICITY TYROSINE-PHOSPHORYLATION-REGULATED KINASE 4"/>
    <property type="match status" value="1"/>
</dbReference>
<dbReference type="SUPFAM" id="SSF56112">
    <property type="entry name" value="Protein kinase-like (PK-like)"/>
    <property type="match status" value="1"/>
</dbReference>
<feature type="compositionally biased region" description="Basic and acidic residues" evidence="8">
    <location>
        <begin position="169"/>
        <end position="179"/>
    </location>
</feature>
<evidence type="ECO:0000256" key="6">
    <source>
        <dbReference type="ARBA" id="ARBA00022840"/>
    </source>
</evidence>
<feature type="compositionally biased region" description="Polar residues" evidence="8">
    <location>
        <begin position="1141"/>
        <end position="1152"/>
    </location>
</feature>
<evidence type="ECO:0000256" key="8">
    <source>
        <dbReference type="SAM" id="MobiDB-lite"/>
    </source>
</evidence>
<dbReference type="InterPro" id="IPR017441">
    <property type="entry name" value="Protein_kinase_ATP_BS"/>
</dbReference>
<evidence type="ECO:0000256" key="3">
    <source>
        <dbReference type="ARBA" id="ARBA00022679"/>
    </source>
</evidence>
<dbReference type="Gene3D" id="1.10.510.10">
    <property type="entry name" value="Transferase(Phosphotransferase) domain 1"/>
    <property type="match status" value="1"/>
</dbReference>
<feature type="compositionally biased region" description="Polar residues" evidence="8">
    <location>
        <begin position="960"/>
        <end position="986"/>
    </location>
</feature>
<feature type="compositionally biased region" description="Polar residues" evidence="8">
    <location>
        <begin position="612"/>
        <end position="621"/>
    </location>
</feature>
<feature type="compositionally biased region" description="Basic residues" evidence="8">
    <location>
        <begin position="997"/>
        <end position="1009"/>
    </location>
</feature>
<feature type="region of interest" description="Disordered" evidence="8">
    <location>
        <begin position="314"/>
        <end position="795"/>
    </location>
</feature>
<dbReference type="InterPro" id="IPR008271">
    <property type="entry name" value="Ser/Thr_kinase_AS"/>
</dbReference>
<sequence>MRDLDLCAGELLSDMERMNFKELSPRCMRWTLAGNYSTALYHCAYLRYHFGNNIAPIHPTVHVDCPRTRSLHCIDDRRRERQGPIPDHHHAPVEHGVDFWVGTATPPIAPERTASATELLLDMDIISTRFQHRARAPNYLDRDQNGASEDSGNDSESLNRRKFQRTAAARKDASDETFRKPTLPASATRTTTDQRPSLHHRRRSTLRDTPRVPSGPREFPSPGRRVASGSAALHTPSMSNATNSSRPFLPHESSFGKTTKSSTFSSGNTASRHDSSYLTSSGDSTTDTFDFIPSVSFDDLQNSIANYDGNGPLLSESSTVGSEPAASKSTTRSMANGAGNPGGRPPVARLEARDEAGVNRSESLRRRLSAATVPKPIGSSKGKETIAASAANAQPGSLSVRTKRQSTAPMGPPPTVPAPPPLSTGARQPRKSVGPGGIANTTENRKSSQTVSDSGEESKKEGTARMNSIRSSRRTTMQPTSGAEPRASALTAMTQSRANKVKSFHAPPPEPASSPPQARSGSKSAQHRAPTPSSAGSKRQSTISGRASGLGARTISPTDARRLKRLSMMQAPPMPTSTYKEIPPMPQEDVPSLKLELPRFTQASPSLIPRKANSSTPNSARESPEGRSGPPGGGVSLSSKSSFQSLLLPLSASTSRLPTPKTRNLHSSSAQYADEEEMVPPVPAIPKAYESPREIDAPHYFAGTLKTSRSSQNTKDSPSSEYDRDGPLSARMGNSFTHTRTKPSTDQTRAHQRMNTIENIERSVNMTAPKPARPQNDANGRKNGNLQPLRLPPLNLMPIHSSGSNGEMSRPSQEVERTNIGSEISTPEPKRVAKTPSTPMTASKAIAYQRQDEAAANAKAVRSASSHFALRDLMQLDESATRFFDDSDIDLANMGLTIPSSSNQQRNAITPFSSGSLPKASGEYIRSRVRASGDDDTYSVGRFDDVQSSSAKPLGPRASRSGTTASTKTGESRSSFDSPRSDALQSETKKENSASSLRRKLSKSWRKGSSKSNNLPDVATKEAHDAMPTEKSSEMQFSKRLGEMPPPKLPASATWTGDLSAIPTATSARPSMDSVRGKAPTNAVKNNANGFVSMDKPSASPAPKTKSVHAEQPQPVQMANRASSWGNFGARNGNYKAPPSRQVSTSSTFSAQNKDKDDLSADDEMRRLSQKRRDVDTAAKESEELKRRAVARSPMSPDRVLHDRNCTLNIFERGEIVDYAKEGVFFTGTKSARKIIGSLTPSPTSGGDKEKAGNYGYDDERGDYNIVMGDHLAYRYEVVDLLGKGSFGQVVRCVDHKDGGIVAIKIIRNKKRFHQQALVEVGILSRLREWDPDGANATLSITSSFYFRSHLCIVTPCLSINLYELIRAHNFGGFSLPLIRRFSRQLLSCLVLLQNKRIIHCDLKPENILLCEARKADVRVIDFGSSCKEEEKVYTYIQSRFYRSPEVILGSSYGLGIDMWSLGCILAELWTGYPLFPGENEQEQLACIMEIFGPPDRHLVERSTRKKLFFDSVGKPRVTVSSKGRRRRPSSKTLSQAMKTDDEAFLDFISRCLRWDPERRMKPHEAIHHPFITNLPFHQRPGIPEEARRAARTRLTTAAPAVNGSNPSPVKRSHATTGSVSGTGIAYSQQQQTPLKDRARPLPETPQTALRNGVSANARQGSPSKVAAANRRQSSVQVNGAAAAGGVKRTSNGLTIGNAATTAAPSGQRLASGQSNGANLAQIAAKEANTARWRG</sequence>
<dbReference type="SMART" id="SM00220">
    <property type="entry name" value="S_TKc"/>
    <property type="match status" value="1"/>
</dbReference>
<keyword evidence="2" id="KW-0723">Serine/threonine-protein kinase</keyword>
<feature type="region of interest" description="Disordered" evidence="8">
    <location>
        <begin position="935"/>
        <end position="1037"/>
    </location>
</feature>